<dbReference type="InterPro" id="IPR037066">
    <property type="entry name" value="Plug_dom_sf"/>
</dbReference>
<dbReference type="AlphaFoldDB" id="A0A9E8N4Q9"/>
<dbReference type="InterPro" id="IPR039426">
    <property type="entry name" value="TonB-dep_rcpt-like"/>
</dbReference>
<evidence type="ECO:0000256" key="7">
    <source>
        <dbReference type="ARBA" id="ARBA00023237"/>
    </source>
</evidence>
<keyword evidence="4" id="KW-0812">Transmembrane</keyword>
<dbReference type="Gene3D" id="2.170.130.10">
    <property type="entry name" value="TonB-dependent receptor, plug domain"/>
    <property type="match status" value="1"/>
</dbReference>
<dbReference type="KEGG" id="dpf:ON006_16115"/>
<dbReference type="GO" id="GO:0009279">
    <property type="term" value="C:cell outer membrane"/>
    <property type="evidence" value="ECO:0007669"/>
    <property type="project" value="UniProtKB-SubCell"/>
</dbReference>
<comment type="subcellular location">
    <subcellularLocation>
        <location evidence="1">Cell outer membrane</location>
        <topology evidence="1">Multi-pass membrane protein</topology>
    </subcellularLocation>
</comment>
<dbReference type="PANTHER" id="PTHR30069">
    <property type="entry name" value="TONB-DEPENDENT OUTER MEMBRANE RECEPTOR"/>
    <property type="match status" value="1"/>
</dbReference>
<dbReference type="GO" id="GO:0015344">
    <property type="term" value="F:siderophore uptake transmembrane transporter activity"/>
    <property type="evidence" value="ECO:0007669"/>
    <property type="project" value="TreeGrafter"/>
</dbReference>
<keyword evidence="11" id="KW-1185">Reference proteome</keyword>
<dbReference type="GO" id="GO:0030246">
    <property type="term" value="F:carbohydrate binding"/>
    <property type="evidence" value="ECO:0007669"/>
    <property type="project" value="InterPro"/>
</dbReference>
<reference evidence="10" key="1">
    <citation type="submission" date="2022-11" db="EMBL/GenBank/DDBJ databases">
        <title>Dyadobacter pollutisoli sp. nov., isolated from plastic dumped soil.</title>
        <authorList>
            <person name="Kim J.M."/>
            <person name="Kim K.R."/>
            <person name="Lee J.K."/>
            <person name="Hao L."/>
            <person name="Jeon C.O."/>
        </authorList>
    </citation>
    <scope>NUCLEOTIDE SEQUENCE</scope>
    <source>
        <strain evidence="10">U1</strain>
    </source>
</reference>
<evidence type="ECO:0000256" key="8">
    <source>
        <dbReference type="SAM" id="SignalP"/>
    </source>
</evidence>
<keyword evidence="7" id="KW-0998">Cell outer membrane</keyword>
<keyword evidence="5 8" id="KW-0732">Signal</keyword>
<evidence type="ECO:0000256" key="5">
    <source>
        <dbReference type="ARBA" id="ARBA00022729"/>
    </source>
</evidence>
<keyword evidence="10" id="KW-0675">Receptor</keyword>
<evidence type="ECO:0000256" key="6">
    <source>
        <dbReference type="ARBA" id="ARBA00023136"/>
    </source>
</evidence>
<feature type="chain" id="PRO_5038747100" evidence="8">
    <location>
        <begin position="20"/>
        <end position="934"/>
    </location>
</feature>
<evidence type="ECO:0000259" key="9">
    <source>
        <dbReference type="Pfam" id="PF14905"/>
    </source>
</evidence>
<evidence type="ECO:0000256" key="3">
    <source>
        <dbReference type="ARBA" id="ARBA00022452"/>
    </source>
</evidence>
<protein>
    <submittedName>
        <fullName evidence="10">TonB-dependent receptor</fullName>
    </submittedName>
</protein>
<keyword evidence="6" id="KW-0472">Membrane</keyword>
<feature type="domain" description="Outer membrane protein beta-barrel" evidence="9">
    <location>
        <begin position="462"/>
        <end position="794"/>
    </location>
</feature>
<dbReference type="SUPFAM" id="SSF49452">
    <property type="entry name" value="Starch-binding domain-like"/>
    <property type="match status" value="1"/>
</dbReference>
<evidence type="ECO:0000313" key="11">
    <source>
        <dbReference type="Proteomes" id="UP001164653"/>
    </source>
</evidence>
<evidence type="ECO:0000256" key="2">
    <source>
        <dbReference type="ARBA" id="ARBA00022448"/>
    </source>
</evidence>
<accession>A0A9E8N4Q9</accession>
<evidence type="ECO:0000256" key="1">
    <source>
        <dbReference type="ARBA" id="ARBA00004571"/>
    </source>
</evidence>
<dbReference type="SUPFAM" id="SSF56935">
    <property type="entry name" value="Porins"/>
    <property type="match status" value="1"/>
</dbReference>
<dbReference type="Proteomes" id="UP001164653">
    <property type="component" value="Chromosome"/>
</dbReference>
<organism evidence="10 11">
    <name type="scientific">Dyadobacter pollutisoli</name>
    <dbReference type="NCBI Taxonomy" id="2910158"/>
    <lineage>
        <taxon>Bacteria</taxon>
        <taxon>Pseudomonadati</taxon>
        <taxon>Bacteroidota</taxon>
        <taxon>Cytophagia</taxon>
        <taxon>Cytophagales</taxon>
        <taxon>Spirosomataceae</taxon>
        <taxon>Dyadobacter</taxon>
    </lineage>
</organism>
<dbReference type="InterPro" id="IPR036942">
    <property type="entry name" value="Beta-barrel_TonB_sf"/>
</dbReference>
<sequence length="934" mass="105738">MKKILLLFFFCLPILVAQAQTGGRFTLKGVITDTAGVVLPEATIMLLLPKDSSLVNYGRANKEGAFEMKNLKRAQYIFKVSYVGYIPYQEDINPKDQDVVDIGKAKMKVLQKELYEVVIKTARAPLSIRGDTVEFDAKAFKVPPGSTVEDLLRKLPGVQVDGDGNIRAQGEEIKRVTVDGKRFFGDDPKMATKNLPAEAINKVQVFNGKTEQAKATGVDDGKREKTLNLELKDSHKKGGFGKAVAGVGTDKRLEGKVSYNRFDDKQQFAVLGFGNNTNQSGIARNDYQDFKGSQSFNWGDDGDFGFSSGRYYGGDDITIQPNWGGGGSDGYTKNWAGGANYNYDTKKTKLSTSYFYNQSNSIMDVRSSTENFLTNDSYNSTDKNKTLGFTANHRPSFRFEKNIDSLNTIVLISNSRINTGDSDYESFQQSFRNEGVLTNQSNVNNKSNYNSFAMANLLLYRHKFKKKGRNFAASLGYNINNSDEDKKLNSTNLFLQDSTRNSVINQLNETESTRGNFKGSLSYVEPLSKKFFWETFYNYSMRKDKVDRNVFDVEGDVREANQFLTRYYSNDFTYNRLGSSLRYSYKGFNLAAGLAGVQFELKGKFASDKNSTEFTRVDRSFFTWVPNVSLNYDLKNNRYVYAEYGLNVREPSVTDLQPIVDNSNPLYIVEGNPDLIPASTHNVYAGYNMFNPASFTNLYVNVFYNYNVNQIVYNRKTNLENLITTTKPMNVTGGNSYGSHIGFGFPLKKTKATLNLNTGINLSNNLTYINDVENETKTDGYNFGTRLDLTPSDAFTLYTNANWNISNTKYSINTSQNQKIVNGNYGAEMNVKMPKEIYFNARFNYRTYTNDQFGFSQKQPILNLSVYKIVLKSKKGEIRLTANDVFKRNLGISQYVSQNFYTERRVATLSRYFMLSFTYNMRGMSASVRRSNFF</sequence>
<evidence type="ECO:0000313" key="10">
    <source>
        <dbReference type="EMBL" id="WAC09278.1"/>
    </source>
</evidence>
<dbReference type="PANTHER" id="PTHR30069:SF29">
    <property type="entry name" value="HEMOGLOBIN AND HEMOGLOBIN-HAPTOGLOBIN-BINDING PROTEIN 1-RELATED"/>
    <property type="match status" value="1"/>
</dbReference>
<dbReference type="InterPro" id="IPR041700">
    <property type="entry name" value="OMP_b-brl_3"/>
</dbReference>
<dbReference type="EMBL" id="CP112998">
    <property type="protein sequence ID" value="WAC09278.1"/>
    <property type="molecule type" value="Genomic_DNA"/>
</dbReference>
<proteinExistence type="predicted"/>
<dbReference type="Gene3D" id="2.40.170.20">
    <property type="entry name" value="TonB-dependent receptor, beta-barrel domain"/>
    <property type="match status" value="1"/>
</dbReference>
<dbReference type="Pfam" id="PF14905">
    <property type="entry name" value="OMP_b-brl_3"/>
    <property type="match status" value="1"/>
</dbReference>
<feature type="signal peptide" evidence="8">
    <location>
        <begin position="1"/>
        <end position="19"/>
    </location>
</feature>
<keyword evidence="3" id="KW-1134">Transmembrane beta strand</keyword>
<gene>
    <name evidence="10" type="ORF">ON006_16115</name>
</gene>
<keyword evidence="2" id="KW-0813">Transport</keyword>
<name>A0A9E8N4Q9_9BACT</name>
<dbReference type="GO" id="GO:0044718">
    <property type="term" value="P:siderophore transmembrane transport"/>
    <property type="evidence" value="ECO:0007669"/>
    <property type="project" value="TreeGrafter"/>
</dbReference>
<evidence type="ECO:0000256" key="4">
    <source>
        <dbReference type="ARBA" id="ARBA00022692"/>
    </source>
</evidence>
<dbReference type="RefSeq" id="WP_244822895.1">
    <property type="nucleotide sequence ID" value="NZ_CP112998.1"/>
</dbReference>
<dbReference type="InterPro" id="IPR013784">
    <property type="entry name" value="Carb-bd-like_fold"/>
</dbReference>